<name>A0ABD5REQ6_9EURY</name>
<evidence type="ECO:0000313" key="2">
    <source>
        <dbReference type="EMBL" id="MFC5368524.1"/>
    </source>
</evidence>
<sequence length="163" mass="16404">MRRRELLSTVGVAVGTALAGCVGSGPDTGTGDDSDGDSGGSEDTSTPATPSMTGQRLTELDECPENGSASVAWGETDVTVTGCLTGRNGCSVPVLGSAEYDAAADELAVTVTTEEDDAGGACTQALTDLGYEATMTFENGLPDRVVVTHETMGETTTAADASR</sequence>
<evidence type="ECO:0000313" key="3">
    <source>
        <dbReference type="Proteomes" id="UP001596201"/>
    </source>
</evidence>
<comment type="caution">
    <text evidence="2">The sequence shown here is derived from an EMBL/GenBank/DDBJ whole genome shotgun (WGS) entry which is preliminary data.</text>
</comment>
<evidence type="ECO:0000256" key="1">
    <source>
        <dbReference type="SAM" id="MobiDB-lite"/>
    </source>
</evidence>
<dbReference type="PROSITE" id="PS51257">
    <property type="entry name" value="PROKAR_LIPOPROTEIN"/>
    <property type="match status" value="1"/>
</dbReference>
<dbReference type="Proteomes" id="UP001596201">
    <property type="component" value="Unassembled WGS sequence"/>
</dbReference>
<dbReference type="AlphaFoldDB" id="A0ABD5REQ6"/>
<accession>A0ABD5REQ6</accession>
<gene>
    <name evidence="2" type="ORF">ACFPJ5_16480</name>
</gene>
<protein>
    <submittedName>
        <fullName evidence="2">Uncharacterized protein</fullName>
    </submittedName>
</protein>
<reference evidence="2 3" key="1">
    <citation type="journal article" date="2019" name="Int. J. Syst. Evol. Microbiol.">
        <title>The Global Catalogue of Microorganisms (GCM) 10K type strain sequencing project: providing services to taxonomists for standard genome sequencing and annotation.</title>
        <authorList>
            <consortium name="The Broad Institute Genomics Platform"/>
            <consortium name="The Broad Institute Genome Sequencing Center for Infectious Disease"/>
            <person name="Wu L."/>
            <person name="Ma J."/>
        </authorList>
    </citation>
    <scope>NUCLEOTIDE SEQUENCE [LARGE SCALE GENOMIC DNA]</scope>
    <source>
        <strain evidence="2 3">CGMCC 1.12237</strain>
    </source>
</reference>
<dbReference type="EMBL" id="JBHSKX010000002">
    <property type="protein sequence ID" value="MFC5368524.1"/>
    <property type="molecule type" value="Genomic_DNA"/>
</dbReference>
<proteinExistence type="predicted"/>
<feature type="compositionally biased region" description="Polar residues" evidence="1">
    <location>
        <begin position="47"/>
        <end position="56"/>
    </location>
</feature>
<organism evidence="2 3">
    <name type="scientific">Salinirubrum litoreum</name>
    <dbReference type="NCBI Taxonomy" id="1126234"/>
    <lineage>
        <taxon>Archaea</taxon>
        <taxon>Methanobacteriati</taxon>
        <taxon>Methanobacteriota</taxon>
        <taxon>Stenosarchaea group</taxon>
        <taxon>Halobacteria</taxon>
        <taxon>Halobacteriales</taxon>
        <taxon>Haloferacaceae</taxon>
        <taxon>Salinirubrum</taxon>
    </lineage>
</organism>
<feature type="region of interest" description="Disordered" evidence="1">
    <location>
        <begin position="18"/>
        <end position="56"/>
    </location>
</feature>
<dbReference type="RefSeq" id="WP_227230796.1">
    <property type="nucleotide sequence ID" value="NZ_JAJCVJ010000002.1"/>
</dbReference>
<keyword evidence="3" id="KW-1185">Reference proteome</keyword>